<protein>
    <submittedName>
        <fullName evidence="1">Uncharacterized protein</fullName>
    </submittedName>
</protein>
<dbReference type="STRING" id="936435.F8PHI3"/>
<gene>
    <name evidence="1" type="ORF">SERLA73DRAFT_36998</name>
</gene>
<dbReference type="Proteomes" id="UP000008063">
    <property type="component" value="Unassembled WGS sequence"/>
</dbReference>
<dbReference type="HOGENOM" id="CLU_052398_2_1_1"/>
<reference evidence="2" key="1">
    <citation type="journal article" date="2011" name="Science">
        <title>The plant cell wall-decomposing machinery underlies the functional diversity of forest fungi.</title>
        <authorList>
            <person name="Eastwood D.C."/>
            <person name="Floudas D."/>
            <person name="Binder M."/>
            <person name="Majcherczyk A."/>
            <person name="Schneider P."/>
            <person name="Aerts A."/>
            <person name="Asiegbu F.O."/>
            <person name="Baker S.E."/>
            <person name="Barry K."/>
            <person name="Bendiksby M."/>
            <person name="Blumentritt M."/>
            <person name="Coutinho P.M."/>
            <person name="Cullen D."/>
            <person name="de Vries R.P."/>
            <person name="Gathman A."/>
            <person name="Goodell B."/>
            <person name="Henrissat B."/>
            <person name="Ihrmark K."/>
            <person name="Kauserud H."/>
            <person name="Kohler A."/>
            <person name="LaButti K."/>
            <person name="Lapidus A."/>
            <person name="Lavin J.L."/>
            <person name="Lee Y.-H."/>
            <person name="Lindquist E."/>
            <person name="Lilly W."/>
            <person name="Lucas S."/>
            <person name="Morin E."/>
            <person name="Murat C."/>
            <person name="Oguiza J.A."/>
            <person name="Park J."/>
            <person name="Pisabarro A.G."/>
            <person name="Riley R."/>
            <person name="Rosling A."/>
            <person name="Salamov A."/>
            <person name="Schmidt O."/>
            <person name="Schmutz J."/>
            <person name="Skrede I."/>
            <person name="Stenlid J."/>
            <person name="Wiebenga A."/>
            <person name="Xie X."/>
            <person name="Kuees U."/>
            <person name="Hibbett D.S."/>
            <person name="Hoffmeister D."/>
            <person name="Hoegberg N."/>
            <person name="Martin F."/>
            <person name="Grigoriev I.V."/>
            <person name="Watkinson S.C."/>
        </authorList>
    </citation>
    <scope>NUCLEOTIDE SEQUENCE [LARGE SCALE GENOMIC DNA]</scope>
    <source>
        <strain evidence="2">strain S7.3</strain>
    </source>
</reference>
<dbReference type="AlphaFoldDB" id="F8PHI3"/>
<dbReference type="EMBL" id="GL945474">
    <property type="protein sequence ID" value="EGO04515.1"/>
    <property type="molecule type" value="Genomic_DNA"/>
</dbReference>
<evidence type="ECO:0000313" key="1">
    <source>
        <dbReference type="EMBL" id="EGO04515.1"/>
    </source>
</evidence>
<evidence type="ECO:0000313" key="2">
    <source>
        <dbReference type="Proteomes" id="UP000008063"/>
    </source>
</evidence>
<organism evidence="2">
    <name type="scientific">Serpula lacrymans var. lacrymans (strain S7.3)</name>
    <name type="common">Dry rot fungus</name>
    <dbReference type="NCBI Taxonomy" id="936435"/>
    <lineage>
        <taxon>Eukaryota</taxon>
        <taxon>Fungi</taxon>
        <taxon>Dikarya</taxon>
        <taxon>Basidiomycota</taxon>
        <taxon>Agaricomycotina</taxon>
        <taxon>Agaricomycetes</taxon>
        <taxon>Agaricomycetidae</taxon>
        <taxon>Boletales</taxon>
        <taxon>Coniophorineae</taxon>
        <taxon>Serpulaceae</taxon>
        <taxon>Serpula</taxon>
    </lineage>
</organism>
<name>F8PHI3_SERL3</name>
<sequence>KKKLKLADFIDDLSVPAILLDQPSPYALYKIEKQSYIKLWYFTQESCVDTTSFHKSTANSYSITKVDDTVALRPTSSFRASGNALADEQLNMQQILIAKTSMLRNIEQLGW</sequence>
<dbReference type="OrthoDB" id="2688210at2759"/>
<accession>F8PHI3</accession>
<keyword evidence="2" id="KW-1185">Reference proteome</keyword>
<dbReference type="InParanoid" id="F8PHI3"/>
<feature type="non-terminal residue" evidence="1">
    <location>
        <position position="111"/>
    </location>
</feature>
<feature type="non-terminal residue" evidence="1">
    <location>
        <position position="1"/>
    </location>
</feature>
<proteinExistence type="predicted"/>